<evidence type="ECO:0000256" key="2">
    <source>
        <dbReference type="ARBA" id="ARBA00022448"/>
    </source>
</evidence>
<accession>A0ABU3Z5S6</accession>
<dbReference type="SUPFAM" id="SSF161098">
    <property type="entry name" value="MetI-like"/>
    <property type="match status" value="1"/>
</dbReference>
<dbReference type="Pfam" id="PF00528">
    <property type="entry name" value="BPD_transp_1"/>
    <property type="match status" value="1"/>
</dbReference>
<keyword evidence="5 7" id="KW-1133">Transmembrane helix</keyword>
<evidence type="ECO:0000256" key="1">
    <source>
        <dbReference type="ARBA" id="ARBA00004651"/>
    </source>
</evidence>
<comment type="caution">
    <text evidence="9">The sequence shown here is derived from an EMBL/GenBank/DDBJ whole genome shotgun (WGS) entry which is preliminary data.</text>
</comment>
<evidence type="ECO:0000313" key="10">
    <source>
        <dbReference type="Proteomes" id="UP001272515"/>
    </source>
</evidence>
<keyword evidence="4 7" id="KW-0812">Transmembrane</keyword>
<evidence type="ECO:0000256" key="6">
    <source>
        <dbReference type="ARBA" id="ARBA00023136"/>
    </source>
</evidence>
<feature type="transmembrane region" description="Helical" evidence="7">
    <location>
        <begin position="172"/>
        <end position="192"/>
    </location>
</feature>
<feature type="transmembrane region" description="Helical" evidence="7">
    <location>
        <begin position="137"/>
        <end position="160"/>
    </location>
</feature>
<dbReference type="InterPro" id="IPR045621">
    <property type="entry name" value="BPD_transp_1_N"/>
</dbReference>
<protein>
    <submittedName>
        <fullName evidence="9">ABC transporter permease</fullName>
    </submittedName>
</protein>
<evidence type="ECO:0000259" key="8">
    <source>
        <dbReference type="PROSITE" id="PS50928"/>
    </source>
</evidence>
<comment type="similarity">
    <text evidence="7">Belongs to the binding-protein-dependent transport system permease family.</text>
</comment>
<dbReference type="Gene3D" id="1.10.3720.10">
    <property type="entry name" value="MetI-like"/>
    <property type="match status" value="1"/>
</dbReference>
<dbReference type="RefSeq" id="WP_295191150.1">
    <property type="nucleotide sequence ID" value="NZ_JAWJZA010000027.1"/>
</dbReference>
<name>A0ABU3Z5S6_9FIRM</name>
<keyword evidence="2 7" id="KW-0813">Transport</keyword>
<feature type="transmembrane region" description="Helical" evidence="7">
    <location>
        <begin position="100"/>
        <end position="125"/>
    </location>
</feature>
<evidence type="ECO:0000256" key="7">
    <source>
        <dbReference type="RuleBase" id="RU363032"/>
    </source>
</evidence>
<feature type="transmembrane region" description="Helical" evidence="7">
    <location>
        <begin position="226"/>
        <end position="256"/>
    </location>
</feature>
<comment type="subcellular location">
    <subcellularLocation>
        <location evidence="1 7">Cell membrane</location>
        <topology evidence="1 7">Multi-pass membrane protein</topology>
    </subcellularLocation>
</comment>
<organism evidence="9 10">
    <name type="scientific">Veillonella absiana</name>
    <dbReference type="NCBI Taxonomy" id="3079305"/>
    <lineage>
        <taxon>Bacteria</taxon>
        <taxon>Bacillati</taxon>
        <taxon>Bacillota</taxon>
        <taxon>Negativicutes</taxon>
        <taxon>Veillonellales</taxon>
        <taxon>Veillonellaceae</taxon>
        <taxon>Veillonella</taxon>
    </lineage>
</organism>
<evidence type="ECO:0000256" key="5">
    <source>
        <dbReference type="ARBA" id="ARBA00022989"/>
    </source>
</evidence>
<keyword evidence="3" id="KW-1003">Cell membrane</keyword>
<proteinExistence type="inferred from homology"/>
<keyword evidence="10" id="KW-1185">Reference proteome</keyword>
<dbReference type="PROSITE" id="PS50928">
    <property type="entry name" value="ABC_TM1"/>
    <property type="match status" value="1"/>
</dbReference>
<reference evidence="9 10" key="1">
    <citation type="submission" date="2023-10" db="EMBL/GenBank/DDBJ databases">
        <title>Veillonella sp. nov., isolated from a pig farm feces dump.</title>
        <authorList>
            <person name="Chang Y.-H."/>
        </authorList>
    </citation>
    <scope>NUCLEOTIDE SEQUENCE [LARGE SCALE GENOMIC DNA]</scope>
    <source>
        <strain evidence="9 10">YH-vei2233</strain>
    </source>
</reference>
<dbReference type="EMBL" id="JAWJZB010000001">
    <property type="protein sequence ID" value="MDV5087260.1"/>
    <property type="molecule type" value="Genomic_DNA"/>
</dbReference>
<dbReference type="Proteomes" id="UP001272515">
    <property type="component" value="Unassembled WGS sequence"/>
</dbReference>
<feature type="transmembrane region" description="Helical" evidence="7">
    <location>
        <begin position="12"/>
        <end position="30"/>
    </location>
</feature>
<keyword evidence="6 7" id="KW-0472">Membrane</keyword>
<dbReference type="InterPro" id="IPR035906">
    <property type="entry name" value="MetI-like_sf"/>
</dbReference>
<gene>
    <name evidence="9" type="ORF">RVY80_00085</name>
</gene>
<sequence length="309" mass="34317">MKRFILYRLLQFIPAILGVTFVTFGLMHMAPGDPIDTRLSSAGIAADPAMVQALRDSFGLNDSFWVQYGRWLGHFVQGDMGISYITDQSVSHLLGAALPYTIVMALVAMVITLAVSVPVGMYLANRQHSRIDTGVRWLTFLGNSIPNFIIAIFLLYVVAFQLEWVPVLPTRHFVGVILPAMTLAIVMSSRYIRQVRVATLEELSKSYIMGLRARGLSEWHVMMPNVLISISPTIVTLTALSIGSLMGGAVIVESIFNWPGLGYILLNALMHRDYLVVQAIVVWMAFVFLLVNLLADLISQIMNPKMKES</sequence>
<evidence type="ECO:0000256" key="4">
    <source>
        <dbReference type="ARBA" id="ARBA00022692"/>
    </source>
</evidence>
<dbReference type="CDD" id="cd06261">
    <property type="entry name" value="TM_PBP2"/>
    <property type="match status" value="1"/>
</dbReference>
<dbReference type="InterPro" id="IPR000515">
    <property type="entry name" value="MetI-like"/>
</dbReference>
<dbReference type="PANTHER" id="PTHR43163">
    <property type="entry name" value="DIPEPTIDE TRANSPORT SYSTEM PERMEASE PROTEIN DPPB-RELATED"/>
    <property type="match status" value="1"/>
</dbReference>
<evidence type="ECO:0000313" key="9">
    <source>
        <dbReference type="EMBL" id="MDV5087260.1"/>
    </source>
</evidence>
<dbReference type="PANTHER" id="PTHR43163:SF7">
    <property type="entry name" value="DIPEPTIDE-TRANSPORT INTEGRAL MEMBRANE PROTEIN ABC TRANSPORTER DPPB-RELATED"/>
    <property type="match status" value="1"/>
</dbReference>
<dbReference type="Pfam" id="PF19300">
    <property type="entry name" value="BPD_transp_1_N"/>
    <property type="match status" value="1"/>
</dbReference>
<feature type="domain" description="ABC transmembrane type-1" evidence="8">
    <location>
        <begin position="98"/>
        <end position="299"/>
    </location>
</feature>
<feature type="transmembrane region" description="Helical" evidence="7">
    <location>
        <begin position="276"/>
        <end position="298"/>
    </location>
</feature>
<evidence type="ECO:0000256" key="3">
    <source>
        <dbReference type="ARBA" id="ARBA00022475"/>
    </source>
</evidence>